<evidence type="ECO:0000256" key="14">
    <source>
        <dbReference type="SAM" id="Coils"/>
    </source>
</evidence>
<dbReference type="InterPro" id="IPR043597">
    <property type="entry name" value="TPH_dom"/>
</dbReference>
<dbReference type="GO" id="GO:0031514">
    <property type="term" value="C:motile cilium"/>
    <property type="evidence" value="ECO:0007669"/>
    <property type="project" value="TreeGrafter"/>
</dbReference>
<dbReference type="PANTHER" id="PTHR19265:SF0">
    <property type="entry name" value="MEIOSIS-SPECIFIC NUCLEAR STRUCTURAL PROTEIN 1"/>
    <property type="match status" value="1"/>
</dbReference>
<dbReference type="GO" id="GO:0051321">
    <property type="term" value="P:meiotic cell cycle"/>
    <property type="evidence" value="ECO:0007669"/>
    <property type="project" value="UniProtKB-KW"/>
</dbReference>
<protein>
    <recommendedName>
        <fullName evidence="4">Meiosis-specific nuclear structural protein 1</fullName>
    </recommendedName>
</protein>
<comment type="function">
    <text evidence="13">Microtubule inner protein (MIP) part of the dynein-decorated doublet microtubules (DMTs) in cilia axoneme, which is required for motile cilia beating. May play a role in the control of meiotic division and germ cell differentiation through regulation of pairing and recombination during meiosis. Required for sperm flagella assembly. May play a role in the assembly and function of the outer dynein arm-docking complex (ODA-DC). ODA-DC mediates outer dynein arms (ODA) binding onto the axonemal doublet microtubules.</text>
</comment>
<comment type="similarity">
    <text evidence="3">Belongs to the MNS1 family.</text>
</comment>
<evidence type="ECO:0000256" key="3">
    <source>
        <dbReference type="ARBA" id="ARBA00009158"/>
    </source>
</evidence>
<keyword evidence="12" id="KW-0966">Cell projection</keyword>
<evidence type="ECO:0000256" key="4">
    <source>
        <dbReference type="ARBA" id="ARBA00014813"/>
    </source>
</evidence>
<evidence type="ECO:0000256" key="2">
    <source>
        <dbReference type="ARBA" id="ARBA00004611"/>
    </source>
</evidence>
<keyword evidence="11" id="KW-0469">Meiosis</keyword>
<keyword evidence="10" id="KW-0539">Nucleus</keyword>
<dbReference type="PANTHER" id="PTHR19265">
    <property type="entry name" value="MEIOSIS-SPECIFIC NUCLEAR STRUCTURAL PROTEIN 1"/>
    <property type="match status" value="1"/>
</dbReference>
<accession>A0AAN7QKA3</accession>
<dbReference type="EMBL" id="JARPUR010000002">
    <property type="protein sequence ID" value="KAK4882033.1"/>
    <property type="molecule type" value="Genomic_DNA"/>
</dbReference>
<comment type="subcellular location">
    <subcellularLocation>
        <location evidence="2">Cytoplasm</location>
        <location evidence="2">Cytoskeleton</location>
        <location evidence="2">Flagellum axoneme</location>
    </subcellularLocation>
    <subcellularLocation>
        <location evidence="1">Nucleus</location>
    </subcellularLocation>
</comment>
<evidence type="ECO:0000256" key="5">
    <source>
        <dbReference type="ARBA" id="ARBA00022490"/>
    </source>
</evidence>
<evidence type="ECO:0000256" key="9">
    <source>
        <dbReference type="ARBA" id="ARBA00023212"/>
    </source>
</evidence>
<dbReference type="GO" id="GO:0005634">
    <property type="term" value="C:nucleus"/>
    <property type="evidence" value="ECO:0007669"/>
    <property type="project" value="UniProtKB-SubCell"/>
</dbReference>
<evidence type="ECO:0000256" key="8">
    <source>
        <dbReference type="ARBA" id="ARBA00023069"/>
    </source>
</evidence>
<keyword evidence="6" id="KW-0282">Flagellum</keyword>
<evidence type="ECO:0000256" key="11">
    <source>
        <dbReference type="ARBA" id="ARBA00023254"/>
    </source>
</evidence>
<keyword evidence="7 14" id="KW-0175">Coiled coil</keyword>
<sequence>MNLRRNKLEEIQEEQNRQQRIQIIELARAKIEEKAKFNNLKRCLNDQRREEEEHARLMKIKEDAAHVKEYVKQDQQLATEVEEVRRSEINEKKQRQLLRQNSPELQALERKLRAAYIAKQQIAQIAEKEAIKLNLKLKEKQCNELLQSARYDDNEYNNKMKQEEILRKEKYKQELQNQMILEEKNRRFAYEEFLREKKMIDDIVQRIHEESEREIEERMCKMKRTQQEILAFKEAQRLWKEKKKEELIEENRKIQEYILSKSSDIKARQAEKERIEAAKAKMADEMAKQVYEMQRKKREKEEIISQLLEEEQKAALEERHKAEIEKQLRSRIEVRESLIRQMQDHVEQQRLQVEEESKYKENVLAKLVEEERLEQLSNEKRRRKLLELRRDVEKMIHDRRQLQAEQMQIQKRILEDEKNEEAERKRLVHEERIRLLQEHAAKLIGYMPRGLLEPDDLQYLDSTVTEAYGGIRK</sequence>
<dbReference type="Pfam" id="PF13868">
    <property type="entry name" value="TPH"/>
    <property type="match status" value="1"/>
</dbReference>
<dbReference type="Proteomes" id="UP001353858">
    <property type="component" value="Unassembled WGS sequence"/>
</dbReference>
<evidence type="ECO:0000256" key="12">
    <source>
        <dbReference type="ARBA" id="ARBA00023273"/>
    </source>
</evidence>
<evidence type="ECO:0000313" key="16">
    <source>
        <dbReference type="EMBL" id="KAK4882033.1"/>
    </source>
</evidence>
<dbReference type="GO" id="GO:0044782">
    <property type="term" value="P:cilium organization"/>
    <property type="evidence" value="ECO:0007669"/>
    <property type="project" value="TreeGrafter"/>
</dbReference>
<keyword evidence="8" id="KW-0969">Cilium</keyword>
<gene>
    <name evidence="16" type="ORF">RN001_005352</name>
</gene>
<organism evidence="16 17">
    <name type="scientific">Aquatica leii</name>
    <dbReference type="NCBI Taxonomy" id="1421715"/>
    <lineage>
        <taxon>Eukaryota</taxon>
        <taxon>Metazoa</taxon>
        <taxon>Ecdysozoa</taxon>
        <taxon>Arthropoda</taxon>
        <taxon>Hexapoda</taxon>
        <taxon>Insecta</taxon>
        <taxon>Pterygota</taxon>
        <taxon>Neoptera</taxon>
        <taxon>Endopterygota</taxon>
        <taxon>Coleoptera</taxon>
        <taxon>Polyphaga</taxon>
        <taxon>Elateriformia</taxon>
        <taxon>Elateroidea</taxon>
        <taxon>Lampyridae</taxon>
        <taxon>Luciolinae</taxon>
        <taxon>Aquatica</taxon>
    </lineage>
</organism>
<dbReference type="AlphaFoldDB" id="A0AAN7QKA3"/>
<evidence type="ECO:0000313" key="17">
    <source>
        <dbReference type="Proteomes" id="UP001353858"/>
    </source>
</evidence>
<feature type="coiled-coil region" evidence="14">
    <location>
        <begin position="385"/>
        <end position="439"/>
    </location>
</feature>
<feature type="domain" description="Trichohyalin-plectin-homology" evidence="15">
    <location>
        <begin position="98"/>
        <end position="448"/>
    </location>
</feature>
<evidence type="ECO:0000256" key="7">
    <source>
        <dbReference type="ARBA" id="ARBA00023054"/>
    </source>
</evidence>
<comment type="caution">
    <text evidence="16">The sequence shown here is derived from an EMBL/GenBank/DDBJ whole genome shotgun (WGS) entry which is preliminary data.</text>
</comment>
<proteinExistence type="inferred from homology"/>
<evidence type="ECO:0000256" key="1">
    <source>
        <dbReference type="ARBA" id="ARBA00004123"/>
    </source>
</evidence>
<feature type="coiled-coil region" evidence="14">
    <location>
        <begin position="123"/>
        <end position="327"/>
    </location>
</feature>
<keyword evidence="9" id="KW-0206">Cytoskeleton</keyword>
<name>A0AAN7QKA3_9COLE</name>
<evidence type="ECO:0000256" key="6">
    <source>
        <dbReference type="ARBA" id="ARBA00022846"/>
    </source>
</evidence>
<evidence type="ECO:0000259" key="15">
    <source>
        <dbReference type="Pfam" id="PF13868"/>
    </source>
</evidence>
<evidence type="ECO:0000256" key="13">
    <source>
        <dbReference type="ARBA" id="ARBA00046114"/>
    </source>
</evidence>
<reference evidence="17" key="1">
    <citation type="submission" date="2023-01" db="EMBL/GenBank/DDBJ databases">
        <title>Key to firefly adult light organ development and bioluminescence: homeobox transcription factors regulate luciferase expression and transportation to peroxisome.</title>
        <authorList>
            <person name="Fu X."/>
        </authorList>
    </citation>
    <scope>NUCLEOTIDE SEQUENCE [LARGE SCALE GENOMIC DNA]</scope>
</reference>
<dbReference type="InterPro" id="IPR026504">
    <property type="entry name" value="MNS1"/>
</dbReference>
<keyword evidence="5" id="KW-0963">Cytoplasm</keyword>
<keyword evidence="17" id="KW-1185">Reference proteome</keyword>
<evidence type="ECO:0000256" key="10">
    <source>
        <dbReference type="ARBA" id="ARBA00023242"/>
    </source>
</evidence>